<proteinExistence type="predicted"/>
<dbReference type="Proteomes" id="UP000001357">
    <property type="component" value="Unassembled WGS sequence"/>
</dbReference>
<evidence type="ECO:0000313" key="1">
    <source>
        <dbReference type="EMBL" id="EDQ91708.1"/>
    </source>
</evidence>
<dbReference type="RefSeq" id="XP_001742994.1">
    <property type="nucleotide sequence ID" value="XM_001742942.1"/>
</dbReference>
<accession>A9US32</accession>
<dbReference type="AlphaFoldDB" id="A9US32"/>
<reference evidence="1 2" key="1">
    <citation type="journal article" date="2008" name="Nature">
        <title>The genome of the choanoflagellate Monosiga brevicollis and the origin of metazoans.</title>
        <authorList>
            <consortium name="JGI Sequencing"/>
            <person name="King N."/>
            <person name="Westbrook M.J."/>
            <person name="Young S.L."/>
            <person name="Kuo A."/>
            <person name="Abedin M."/>
            <person name="Chapman J."/>
            <person name="Fairclough S."/>
            <person name="Hellsten U."/>
            <person name="Isogai Y."/>
            <person name="Letunic I."/>
            <person name="Marr M."/>
            <person name="Pincus D."/>
            <person name="Putnam N."/>
            <person name="Rokas A."/>
            <person name="Wright K.J."/>
            <person name="Zuzow R."/>
            <person name="Dirks W."/>
            <person name="Good M."/>
            <person name="Goodstein D."/>
            <person name="Lemons D."/>
            <person name="Li W."/>
            <person name="Lyons J.B."/>
            <person name="Morris A."/>
            <person name="Nichols S."/>
            <person name="Richter D.J."/>
            <person name="Salamov A."/>
            <person name="Bork P."/>
            <person name="Lim W.A."/>
            <person name="Manning G."/>
            <person name="Miller W.T."/>
            <person name="McGinnis W."/>
            <person name="Shapiro H."/>
            <person name="Tjian R."/>
            <person name="Grigoriev I.V."/>
            <person name="Rokhsar D."/>
        </authorList>
    </citation>
    <scope>NUCLEOTIDE SEQUENCE [LARGE SCALE GENOMIC DNA]</scope>
    <source>
        <strain evidence="2">MX1 / ATCC 50154</strain>
    </source>
</reference>
<protein>
    <submittedName>
        <fullName evidence="1">Uncharacterized protein</fullName>
    </submittedName>
</protein>
<sequence length="213" mass="24155">MAHSEEEAGPATARTAKDRTMARINRCSDWLLPIWTVIHKQTRRTKAVVAAQITRELIALLEPEHRPPTAVVDYLQAVADAVHMGTSAAPSEAVRLSSSLEEDATCACQELIAAITDIYYSLQMLFEIHVPYHNLMVMGRPIRRLQNHPFPESLLTEQLMLQWKRLAVADARACRLIRHPRSLWRRFLDTLVRTDLRQLQADNDPKPSAPPPV</sequence>
<keyword evidence="2" id="KW-1185">Reference proteome</keyword>
<dbReference type="KEGG" id="mbr:MONBRDRAFT_5661"/>
<organism evidence="1 2">
    <name type="scientific">Monosiga brevicollis</name>
    <name type="common">Choanoflagellate</name>
    <dbReference type="NCBI Taxonomy" id="81824"/>
    <lineage>
        <taxon>Eukaryota</taxon>
        <taxon>Choanoflagellata</taxon>
        <taxon>Craspedida</taxon>
        <taxon>Salpingoecidae</taxon>
        <taxon>Monosiga</taxon>
    </lineage>
</organism>
<gene>
    <name evidence="1" type="ORF">MONBRDRAFT_5661</name>
</gene>
<dbReference type="EMBL" id="CH991544">
    <property type="protein sequence ID" value="EDQ91708.1"/>
    <property type="molecule type" value="Genomic_DNA"/>
</dbReference>
<dbReference type="InParanoid" id="A9US32"/>
<evidence type="ECO:0000313" key="2">
    <source>
        <dbReference type="Proteomes" id="UP000001357"/>
    </source>
</evidence>
<dbReference type="GeneID" id="5888359"/>
<name>A9US32_MONBE</name>